<accession>A0A9D4S3X0</accession>
<comment type="caution">
    <text evidence="1">The sequence shown here is derived from an EMBL/GenBank/DDBJ whole genome shotgun (WGS) entry which is preliminary data.</text>
</comment>
<reference evidence="1" key="1">
    <citation type="journal article" date="2019" name="bioRxiv">
        <title>The Genome of the Zebra Mussel, Dreissena polymorpha: A Resource for Invasive Species Research.</title>
        <authorList>
            <person name="McCartney M.A."/>
            <person name="Auch B."/>
            <person name="Kono T."/>
            <person name="Mallez S."/>
            <person name="Zhang Y."/>
            <person name="Obille A."/>
            <person name="Becker A."/>
            <person name="Abrahante J.E."/>
            <person name="Garbe J."/>
            <person name="Badalamenti J.P."/>
            <person name="Herman A."/>
            <person name="Mangelson H."/>
            <person name="Liachko I."/>
            <person name="Sullivan S."/>
            <person name="Sone E.D."/>
            <person name="Koren S."/>
            <person name="Silverstein K.A.T."/>
            <person name="Beckman K.B."/>
            <person name="Gohl D.M."/>
        </authorList>
    </citation>
    <scope>NUCLEOTIDE SEQUENCE</scope>
    <source>
        <strain evidence="1">Duluth1</strain>
        <tissue evidence="1">Whole animal</tissue>
    </source>
</reference>
<organism evidence="1 2">
    <name type="scientific">Dreissena polymorpha</name>
    <name type="common">Zebra mussel</name>
    <name type="synonym">Mytilus polymorpha</name>
    <dbReference type="NCBI Taxonomy" id="45954"/>
    <lineage>
        <taxon>Eukaryota</taxon>
        <taxon>Metazoa</taxon>
        <taxon>Spiralia</taxon>
        <taxon>Lophotrochozoa</taxon>
        <taxon>Mollusca</taxon>
        <taxon>Bivalvia</taxon>
        <taxon>Autobranchia</taxon>
        <taxon>Heteroconchia</taxon>
        <taxon>Euheterodonta</taxon>
        <taxon>Imparidentia</taxon>
        <taxon>Neoheterodontei</taxon>
        <taxon>Myida</taxon>
        <taxon>Dreissenoidea</taxon>
        <taxon>Dreissenidae</taxon>
        <taxon>Dreissena</taxon>
    </lineage>
</organism>
<gene>
    <name evidence="1" type="ORF">DPMN_013022</name>
</gene>
<dbReference type="Proteomes" id="UP000828390">
    <property type="component" value="Unassembled WGS sequence"/>
</dbReference>
<keyword evidence="2" id="KW-1185">Reference proteome</keyword>
<evidence type="ECO:0000313" key="1">
    <source>
        <dbReference type="EMBL" id="KAH3888977.1"/>
    </source>
</evidence>
<name>A0A9D4S3X0_DREPO</name>
<proteinExistence type="predicted"/>
<protein>
    <submittedName>
        <fullName evidence="1">Uncharacterized protein</fullName>
    </submittedName>
</protein>
<sequence>MRSIPTKIKIKLTDVRKDVSAERPVTGPVNTDRWLEPLVKMGGERNLGKPNFSTPIRLES</sequence>
<dbReference type="EMBL" id="JAIWYP010000001">
    <property type="protein sequence ID" value="KAH3888977.1"/>
    <property type="molecule type" value="Genomic_DNA"/>
</dbReference>
<evidence type="ECO:0000313" key="2">
    <source>
        <dbReference type="Proteomes" id="UP000828390"/>
    </source>
</evidence>
<dbReference type="AlphaFoldDB" id="A0A9D4S3X0"/>
<reference evidence="1" key="2">
    <citation type="submission" date="2020-11" db="EMBL/GenBank/DDBJ databases">
        <authorList>
            <person name="McCartney M.A."/>
            <person name="Auch B."/>
            <person name="Kono T."/>
            <person name="Mallez S."/>
            <person name="Becker A."/>
            <person name="Gohl D.M."/>
            <person name="Silverstein K.A.T."/>
            <person name="Koren S."/>
            <person name="Bechman K.B."/>
            <person name="Herman A."/>
            <person name="Abrahante J.E."/>
            <person name="Garbe J."/>
        </authorList>
    </citation>
    <scope>NUCLEOTIDE SEQUENCE</scope>
    <source>
        <strain evidence="1">Duluth1</strain>
        <tissue evidence="1">Whole animal</tissue>
    </source>
</reference>